<dbReference type="InterPro" id="IPR050341">
    <property type="entry name" value="PP1_catalytic_subunit"/>
</dbReference>
<proteinExistence type="inferred from homology"/>
<dbReference type="GO" id="GO:0004722">
    <property type="term" value="F:protein serine/threonine phosphatase activity"/>
    <property type="evidence" value="ECO:0007669"/>
    <property type="project" value="UniProtKB-EC"/>
</dbReference>
<gene>
    <name evidence="3" type="ORF">ECRASSUSDP1_LOCUS15302</name>
</gene>
<comment type="caution">
    <text evidence="3">The sequence shown here is derived from an EMBL/GenBank/DDBJ whole genome shotgun (WGS) entry which is preliminary data.</text>
</comment>
<dbReference type="PANTHER" id="PTHR11668:SF496">
    <property type="entry name" value="SERINE_THREONINE-PROTEIN PHOSPHATASE"/>
    <property type="match status" value="1"/>
</dbReference>
<dbReference type="Proteomes" id="UP001295684">
    <property type="component" value="Unassembled WGS sequence"/>
</dbReference>
<dbReference type="Gene3D" id="3.60.21.10">
    <property type="match status" value="1"/>
</dbReference>
<comment type="similarity">
    <text evidence="1">Belongs to the PPP phosphatase family.</text>
</comment>
<comment type="catalytic activity">
    <reaction evidence="1">
        <text>O-phospho-L-threonyl-[protein] + H2O = L-threonyl-[protein] + phosphate</text>
        <dbReference type="Rhea" id="RHEA:47004"/>
        <dbReference type="Rhea" id="RHEA-COMP:11060"/>
        <dbReference type="Rhea" id="RHEA-COMP:11605"/>
        <dbReference type="ChEBI" id="CHEBI:15377"/>
        <dbReference type="ChEBI" id="CHEBI:30013"/>
        <dbReference type="ChEBI" id="CHEBI:43474"/>
        <dbReference type="ChEBI" id="CHEBI:61977"/>
        <dbReference type="EC" id="3.1.3.16"/>
    </reaction>
</comment>
<feature type="domain" description="Serine/threonine specific protein phosphatases" evidence="2">
    <location>
        <begin position="140"/>
        <end position="145"/>
    </location>
</feature>
<dbReference type="GO" id="GO:0005737">
    <property type="term" value="C:cytoplasm"/>
    <property type="evidence" value="ECO:0007669"/>
    <property type="project" value="TreeGrafter"/>
</dbReference>
<dbReference type="InterPro" id="IPR004843">
    <property type="entry name" value="Calcineurin-like_PHP"/>
</dbReference>
<keyword evidence="4" id="KW-1185">Reference proteome</keyword>
<dbReference type="InterPro" id="IPR006186">
    <property type="entry name" value="Ser/Thr-sp_prot-phosphatase"/>
</dbReference>
<dbReference type="InterPro" id="IPR029052">
    <property type="entry name" value="Metallo-depent_PP-like"/>
</dbReference>
<protein>
    <recommendedName>
        <fullName evidence="1">Serine/threonine-protein phosphatase</fullName>
        <ecNumber evidence="1">3.1.3.16</ecNumber>
    </recommendedName>
</protein>
<evidence type="ECO:0000259" key="2">
    <source>
        <dbReference type="PROSITE" id="PS00125"/>
    </source>
</evidence>
<evidence type="ECO:0000313" key="3">
    <source>
        <dbReference type="EMBL" id="CAI2373953.1"/>
    </source>
</evidence>
<dbReference type="Pfam" id="PF00149">
    <property type="entry name" value="Metallophos"/>
    <property type="match status" value="1"/>
</dbReference>
<evidence type="ECO:0000313" key="4">
    <source>
        <dbReference type="Proteomes" id="UP001295684"/>
    </source>
</evidence>
<name>A0AAD1XJM1_EUPCR</name>
<dbReference type="EC" id="3.1.3.16" evidence="1"/>
<dbReference type="SUPFAM" id="SSF56300">
    <property type="entry name" value="Metallo-dependent phosphatases"/>
    <property type="match status" value="1"/>
</dbReference>
<dbReference type="PANTHER" id="PTHR11668">
    <property type="entry name" value="SERINE/THREONINE PROTEIN PHOSPHATASE"/>
    <property type="match status" value="1"/>
</dbReference>
<dbReference type="EMBL" id="CAMPGE010015321">
    <property type="protein sequence ID" value="CAI2373953.1"/>
    <property type="molecule type" value="Genomic_DNA"/>
</dbReference>
<sequence>MESTDHLAEHITIDQIIQKIWTNCSGLGKEGNKSTKNILTDEEIMYVLALIRQEEDQTPTIRELVLEDPNIIEIDGPVTVVGDIFAKIGDLLRIFEYGGLPPSTTYLFLGNYVDHGYRGIEVICLLYAYKIKYPKAIYLLRGNHEFKSVNRICGFFYECKKRYCVRVWKAFAKSFQYLSAAAIINDSIFCTHGGIIPELLQKDGLETLSSIPRVVDGTDNPLLLNMCFSSPSPKISSFSPNEISYGTHFGMKALTTFLNVHSFSAIVRSHSLQEDGFKAHFGGLCTTVFSAANFREAHSNFGAILQISEFNEIEHKQFSSCVKYSRKNKVKFGF</sequence>
<reference evidence="3" key="1">
    <citation type="submission" date="2023-07" db="EMBL/GenBank/DDBJ databases">
        <authorList>
            <consortium name="AG Swart"/>
            <person name="Singh M."/>
            <person name="Singh A."/>
            <person name="Seah K."/>
            <person name="Emmerich C."/>
        </authorList>
    </citation>
    <scope>NUCLEOTIDE SEQUENCE</scope>
    <source>
        <strain evidence="3">DP1</strain>
    </source>
</reference>
<keyword evidence="1" id="KW-0378">Hydrolase</keyword>
<accession>A0AAD1XJM1</accession>
<evidence type="ECO:0000256" key="1">
    <source>
        <dbReference type="RuleBase" id="RU004273"/>
    </source>
</evidence>
<dbReference type="PRINTS" id="PR00114">
    <property type="entry name" value="STPHPHTASE"/>
</dbReference>
<dbReference type="AlphaFoldDB" id="A0AAD1XJM1"/>
<dbReference type="PROSITE" id="PS00125">
    <property type="entry name" value="SER_THR_PHOSPHATASE"/>
    <property type="match status" value="1"/>
</dbReference>
<dbReference type="SMART" id="SM00156">
    <property type="entry name" value="PP2Ac"/>
    <property type="match status" value="1"/>
</dbReference>
<organism evidence="3 4">
    <name type="scientific">Euplotes crassus</name>
    <dbReference type="NCBI Taxonomy" id="5936"/>
    <lineage>
        <taxon>Eukaryota</taxon>
        <taxon>Sar</taxon>
        <taxon>Alveolata</taxon>
        <taxon>Ciliophora</taxon>
        <taxon>Intramacronucleata</taxon>
        <taxon>Spirotrichea</taxon>
        <taxon>Hypotrichia</taxon>
        <taxon>Euplotida</taxon>
        <taxon>Euplotidae</taxon>
        <taxon>Moneuplotes</taxon>
    </lineage>
</organism>